<sequence>MPSRKHLKPLPRFSFVTPEQEVKGTGGLKRYSGARRHAAYWGGPAKHRCRDNRHVEGEQGDINNCVSDRDNGPRTADGERFAISAARNQGPSRPKNIQTLEYASPYHIETDGLQYLPFFLPGIRATGSPFTSGLATFKFYGTDFVEQFVMYDHEDYPIMFSSCLLLSYAHYMALTGFGTKIVLLKLKGKVIHYLSAKIKSSAGVLSPQCLIAILALGSPILCLVSQDMPKGLSIREYIRVSTEENYLCCQESADAAESSLDERNIHQQAMQRLFCGSEGQFQDIKSLALLKYVSNCINIVERSMAMESANHLNTPLADIETLFPATSPCGNFCIPDQWASPLTCQWSGKTSAKYFESQMLLLVGFMHRWLATFIDRDGHILLQTEKLLDERASLRERIERFEPPAEASNIEEEAMYDCCRWASLILLAVQKYRIPMRIAAKRIRLKPRLVRRLRMTDLMNLWGSYKGLLFWVAATCQFSTAGQCFPLLCTTLFAHLIQDIAMSGSCDEISIKPLRKLKQFEGLCCHPLPNARAVLADSGFPAKVD</sequence>
<evidence type="ECO:0000313" key="2">
    <source>
        <dbReference type="Proteomes" id="UP000054321"/>
    </source>
</evidence>
<gene>
    <name evidence="1" type="ORF">OIDMADRAFT_60725</name>
</gene>
<reference evidence="2" key="2">
    <citation type="submission" date="2015-01" db="EMBL/GenBank/DDBJ databases">
        <title>Evolutionary Origins and Diversification of the Mycorrhizal Mutualists.</title>
        <authorList>
            <consortium name="DOE Joint Genome Institute"/>
            <consortium name="Mycorrhizal Genomics Consortium"/>
            <person name="Kohler A."/>
            <person name="Kuo A."/>
            <person name="Nagy L.G."/>
            <person name="Floudas D."/>
            <person name="Copeland A."/>
            <person name="Barry K.W."/>
            <person name="Cichocki N."/>
            <person name="Veneault-Fourrey C."/>
            <person name="LaButti K."/>
            <person name="Lindquist E.A."/>
            <person name="Lipzen A."/>
            <person name="Lundell T."/>
            <person name="Morin E."/>
            <person name="Murat C."/>
            <person name="Riley R."/>
            <person name="Ohm R."/>
            <person name="Sun H."/>
            <person name="Tunlid A."/>
            <person name="Henrissat B."/>
            <person name="Grigoriev I.V."/>
            <person name="Hibbett D.S."/>
            <person name="Martin F."/>
        </authorList>
    </citation>
    <scope>NUCLEOTIDE SEQUENCE [LARGE SCALE GENOMIC DNA]</scope>
    <source>
        <strain evidence="2">Zn</strain>
    </source>
</reference>
<keyword evidence="2" id="KW-1185">Reference proteome</keyword>
<evidence type="ECO:0000313" key="1">
    <source>
        <dbReference type="EMBL" id="KIM94397.1"/>
    </source>
</evidence>
<reference evidence="1 2" key="1">
    <citation type="submission" date="2014-04" db="EMBL/GenBank/DDBJ databases">
        <authorList>
            <consortium name="DOE Joint Genome Institute"/>
            <person name="Kuo A."/>
            <person name="Martino E."/>
            <person name="Perotto S."/>
            <person name="Kohler A."/>
            <person name="Nagy L.G."/>
            <person name="Floudas D."/>
            <person name="Copeland A."/>
            <person name="Barry K.W."/>
            <person name="Cichocki N."/>
            <person name="Veneault-Fourrey C."/>
            <person name="LaButti K."/>
            <person name="Lindquist E.A."/>
            <person name="Lipzen A."/>
            <person name="Lundell T."/>
            <person name="Morin E."/>
            <person name="Murat C."/>
            <person name="Sun H."/>
            <person name="Tunlid A."/>
            <person name="Henrissat B."/>
            <person name="Grigoriev I.V."/>
            <person name="Hibbett D.S."/>
            <person name="Martin F."/>
            <person name="Nordberg H.P."/>
            <person name="Cantor M.N."/>
            <person name="Hua S.X."/>
        </authorList>
    </citation>
    <scope>NUCLEOTIDE SEQUENCE [LARGE SCALE GENOMIC DNA]</scope>
    <source>
        <strain evidence="1 2">Zn</strain>
    </source>
</reference>
<dbReference type="HOGENOM" id="CLU_500628_0_0_1"/>
<name>A0A0C3CXJ0_OIDMZ</name>
<organism evidence="1 2">
    <name type="scientific">Oidiodendron maius (strain Zn)</name>
    <dbReference type="NCBI Taxonomy" id="913774"/>
    <lineage>
        <taxon>Eukaryota</taxon>
        <taxon>Fungi</taxon>
        <taxon>Dikarya</taxon>
        <taxon>Ascomycota</taxon>
        <taxon>Pezizomycotina</taxon>
        <taxon>Leotiomycetes</taxon>
        <taxon>Leotiomycetes incertae sedis</taxon>
        <taxon>Myxotrichaceae</taxon>
        <taxon>Oidiodendron</taxon>
    </lineage>
</organism>
<dbReference type="EMBL" id="KN832890">
    <property type="protein sequence ID" value="KIM94397.1"/>
    <property type="molecule type" value="Genomic_DNA"/>
</dbReference>
<dbReference type="Proteomes" id="UP000054321">
    <property type="component" value="Unassembled WGS sequence"/>
</dbReference>
<proteinExistence type="predicted"/>
<dbReference type="OrthoDB" id="4897532at2759"/>
<accession>A0A0C3CXJ0</accession>
<dbReference type="InParanoid" id="A0A0C3CXJ0"/>
<protein>
    <submittedName>
        <fullName evidence="1">Uncharacterized protein</fullName>
    </submittedName>
</protein>
<dbReference type="AlphaFoldDB" id="A0A0C3CXJ0"/>